<protein>
    <submittedName>
        <fullName evidence="1">Helix-turn-helix domain-containing protein</fullName>
    </submittedName>
</protein>
<evidence type="ECO:0000313" key="1">
    <source>
        <dbReference type="EMBL" id="THF73424.1"/>
    </source>
</evidence>
<dbReference type="OrthoDB" id="1680782at2"/>
<dbReference type="AlphaFoldDB" id="A0A4S4BG96"/>
<dbReference type="EMBL" id="SSOB01000056">
    <property type="protein sequence ID" value="THF73424.1"/>
    <property type="molecule type" value="Genomic_DNA"/>
</dbReference>
<comment type="caution">
    <text evidence="1">The sequence shown here is derived from an EMBL/GenBank/DDBJ whole genome shotgun (WGS) entry which is preliminary data.</text>
</comment>
<gene>
    <name evidence="1" type="ORF">E6C55_29420</name>
</gene>
<name>A0A4S4BG96_9BACL</name>
<dbReference type="SUPFAM" id="SSF46689">
    <property type="entry name" value="Homeodomain-like"/>
    <property type="match status" value="1"/>
</dbReference>
<evidence type="ECO:0000313" key="2">
    <source>
        <dbReference type="Proteomes" id="UP000310636"/>
    </source>
</evidence>
<proteinExistence type="predicted"/>
<reference evidence="1 2" key="1">
    <citation type="submission" date="2019-04" db="EMBL/GenBank/DDBJ databases">
        <title>Cohnella sp. nov. isolated from preserved vegetables.</title>
        <authorList>
            <person name="Lin S.-Y."/>
            <person name="Hung M.-H."/>
            <person name="Young C.-C."/>
        </authorList>
    </citation>
    <scope>NUCLEOTIDE SEQUENCE [LARGE SCALE GENOMIC DNA]</scope>
    <source>
        <strain evidence="1 2">CC-MHH1044</strain>
    </source>
</reference>
<accession>A0A4S4BG96</accession>
<dbReference type="InterPro" id="IPR009057">
    <property type="entry name" value="Homeodomain-like_sf"/>
</dbReference>
<dbReference type="Pfam" id="PF13565">
    <property type="entry name" value="HTH_32"/>
    <property type="match status" value="1"/>
</dbReference>
<organism evidence="1 2">
    <name type="scientific">Cohnella fermenti</name>
    <dbReference type="NCBI Taxonomy" id="2565925"/>
    <lineage>
        <taxon>Bacteria</taxon>
        <taxon>Bacillati</taxon>
        <taxon>Bacillota</taxon>
        <taxon>Bacilli</taxon>
        <taxon>Bacillales</taxon>
        <taxon>Paenibacillaceae</taxon>
        <taxon>Cohnella</taxon>
    </lineage>
</organism>
<dbReference type="Proteomes" id="UP000310636">
    <property type="component" value="Unassembled WGS sequence"/>
</dbReference>
<keyword evidence="2" id="KW-1185">Reference proteome</keyword>
<sequence>MARGPKAAEILVSEKQREILEQLIRRRNTPQALAKRARVFLESVKGVNNTAISELLSFDRPQVVLWRGRWIAHYPEFCRIEQEHPEELEDAIVQLLQDQSRPGAPATFTEQQVLQIMAIACEDPTLSGRPISHWTPREVRDEAIKRGIVTSISLTQVWRFLK</sequence>